<proteinExistence type="predicted"/>
<gene>
    <name evidence="2" type="ORF">ERS852494_02898</name>
</gene>
<dbReference type="InterPro" id="IPR041657">
    <property type="entry name" value="HTH_17"/>
</dbReference>
<dbReference type="SUPFAM" id="SSF46955">
    <property type="entry name" value="Putative DNA-binding domain"/>
    <property type="match status" value="1"/>
</dbReference>
<sequence length="107" mass="12876">MIQIDRETFQMMLQKIMERFDRIDDRLNRMNRQTAALEGDKLLDNQDMCELLGVTKRTLARYRQKKLVTYYMIDGRTYYKASEVQEFLNRKGKVLPLRIKKELGLQP</sequence>
<feature type="domain" description="Helix-turn-helix" evidence="1">
    <location>
        <begin position="42"/>
        <end position="91"/>
    </location>
</feature>
<dbReference type="PANTHER" id="PTHR34585">
    <property type="match status" value="1"/>
</dbReference>
<reference evidence="2 3" key="1">
    <citation type="submission" date="2015-09" db="EMBL/GenBank/DDBJ databases">
        <authorList>
            <consortium name="Pathogen Informatics"/>
        </authorList>
    </citation>
    <scope>NUCLEOTIDE SEQUENCE [LARGE SCALE GENOMIC DNA]</scope>
    <source>
        <strain evidence="2 3">2789STDY5834880</strain>
    </source>
</reference>
<organism evidence="2 3">
    <name type="scientific">Bacteroides caccae</name>
    <dbReference type="NCBI Taxonomy" id="47678"/>
    <lineage>
        <taxon>Bacteria</taxon>
        <taxon>Pseudomonadati</taxon>
        <taxon>Bacteroidota</taxon>
        <taxon>Bacteroidia</taxon>
        <taxon>Bacteroidales</taxon>
        <taxon>Bacteroidaceae</taxon>
        <taxon>Bacteroides</taxon>
    </lineage>
</organism>
<dbReference type="PANTHER" id="PTHR34585:SF22">
    <property type="entry name" value="HELIX-TURN-HELIX DOMAIN-CONTAINING PROTEIN"/>
    <property type="match status" value="1"/>
</dbReference>
<protein>
    <submittedName>
        <fullName evidence="2">DNA binding domain, excisionase family</fullName>
    </submittedName>
</protein>
<evidence type="ECO:0000313" key="2">
    <source>
        <dbReference type="EMBL" id="CUP70412.1"/>
    </source>
</evidence>
<evidence type="ECO:0000259" key="1">
    <source>
        <dbReference type="Pfam" id="PF12728"/>
    </source>
</evidence>
<accession>A0A174QAT2</accession>
<dbReference type="Proteomes" id="UP000095657">
    <property type="component" value="Unassembled WGS sequence"/>
</dbReference>
<dbReference type="AlphaFoldDB" id="A0A174QAT2"/>
<dbReference type="STRING" id="47678.ERS852494_02898"/>
<evidence type="ECO:0000313" key="3">
    <source>
        <dbReference type="Proteomes" id="UP000095657"/>
    </source>
</evidence>
<dbReference type="EMBL" id="CZAI01000006">
    <property type="protein sequence ID" value="CUP70412.1"/>
    <property type="molecule type" value="Genomic_DNA"/>
</dbReference>
<dbReference type="RefSeq" id="WP_055172802.1">
    <property type="nucleotide sequence ID" value="NZ_CZAI01000006.1"/>
</dbReference>
<dbReference type="InterPro" id="IPR009061">
    <property type="entry name" value="DNA-bd_dom_put_sf"/>
</dbReference>
<dbReference type="Pfam" id="PF12728">
    <property type="entry name" value="HTH_17"/>
    <property type="match status" value="1"/>
</dbReference>
<name>A0A174QAT2_9BACE</name>